<comment type="catalytic activity">
    <reaction evidence="9">
        <text>L-tyrosyl-[protein] + ATP = O-phospho-L-tyrosyl-[protein] + ADP + H(+)</text>
        <dbReference type="Rhea" id="RHEA:10596"/>
        <dbReference type="Rhea" id="RHEA-COMP:10136"/>
        <dbReference type="Rhea" id="RHEA-COMP:20101"/>
        <dbReference type="ChEBI" id="CHEBI:15378"/>
        <dbReference type="ChEBI" id="CHEBI:30616"/>
        <dbReference type="ChEBI" id="CHEBI:46858"/>
        <dbReference type="ChEBI" id="CHEBI:61978"/>
        <dbReference type="ChEBI" id="CHEBI:456216"/>
        <dbReference type="EC" id="2.7.10.2"/>
    </reaction>
</comment>
<dbReference type="EC" id="2.7.10.2" evidence="3"/>
<keyword evidence="5" id="KW-0547">Nucleotide-binding</keyword>
<evidence type="ECO:0000256" key="10">
    <source>
        <dbReference type="SAM" id="Phobius"/>
    </source>
</evidence>
<gene>
    <name evidence="12" type="ordered locus">Palpr_0250</name>
</gene>
<dbReference type="NCBIfam" id="TIGR01007">
    <property type="entry name" value="eps_fam"/>
    <property type="match status" value="1"/>
</dbReference>
<evidence type="ECO:0000256" key="4">
    <source>
        <dbReference type="ARBA" id="ARBA00022679"/>
    </source>
</evidence>
<feature type="domain" description="AAA" evidence="11">
    <location>
        <begin position="586"/>
        <end position="702"/>
    </location>
</feature>
<dbReference type="EMBL" id="CP002345">
    <property type="protein sequence ID" value="ADQ78412.1"/>
    <property type="molecule type" value="Genomic_DNA"/>
</dbReference>
<dbReference type="eggNOG" id="COG3206">
    <property type="taxonomic scope" value="Bacteria"/>
</dbReference>
<feature type="transmembrane region" description="Helical" evidence="10">
    <location>
        <begin position="499"/>
        <end position="518"/>
    </location>
</feature>
<keyword evidence="7" id="KW-0067">ATP-binding</keyword>
<dbReference type="PANTHER" id="PTHR32309">
    <property type="entry name" value="TYROSINE-PROTEIN KINASE"/>
    <property type="match status" value="1"/>
</dbReference>
<comment type="similarity">
    <text evidence="2">Belongs to the etk/wzc family.</text>
</comment>
<feature type="transmembrane region" description="Helical" evidence="10">
    <location>
        <begin position="31"/>
        <end position="47"/>
    </location>
</feature>
<comment type="similarity">
    <text evidence="1">Belongs to the CpsD/CapB family.</text>
</comment>
<dbReference type="PANTHER" id="PTHR32309:SF13">
    <property type="entry name" value="FERRIC ENTEROBACTIN TRANSPORT PROTEIN FEPE"/>
    <property type="match status" value="1"/>
</dbReference>
<dbReference type="Pfam" id="PF13614">
    <property type="entry name" value="AAA_31"/>
    <property type="match status" value="1"/>
</dbReference>
<keyword evidence="4 12" id="KW-0808">Transferase</keyword>
<dbReference type="InterPro" id="IPR005702">
    <property type="entry name" value="Wzc-like_C"/>
</dbReference>
<dbReference type="eggNOG" id="COG0489">
    <property type="taxonomic scope" value="Bacteria"/>
</dbReference>
<evidence type="ECO:0000259" key="11">
    <source>
        <dbReference type="Pfam" id="PF13614"/>
    </source>
</evidence>
<evidence type="ECO:0000256" key="7">
    <source>
        <dbReference type="ARBA" id="ARBA00022840"/>
    </source>
</evidence>
<keyword evidence="8" id="KW-0829">Tyrosine-protein kinase</keyword>
<keyword evidence="13" id="KW-1185">Reference proteome</keyword>
<keyword evidence="10" id="KW-0472">Membrane</keyword>
<evidence type="ECO:0000313" key="13">
    <source>
        <dbReference type="Proteomes" id="UP000008718"/>
    </source>
</evidence>
<evidence type="ECO:0000256" key="2">
    <source>
        <dbReference type="ARBA" id="ARBA00008883"/>
    </source>
</evidence>
<evidence type="ECO:0000256" key="1">
    <source>
        <dbReference type="ARBA" id="ARBA00007316"/>
    </source>
</evidence>
<keyword evidence="10" id="KW-0812">Transmembrane</keyword>
<evidence type="ECO:0000256" key="5">
    <source>
        <dbReference type="ARBA" id="ARBA00022741"/>
    </source>
</evidence>
<dbReference type="OrthoDB" id="9794577at2"/>
<sequence length="798" mass="91468">MDKFNLEKPFNSEEESGFDIMEWVSYFLNNWYLFVIGIILSLGLAYIENRSWLPTFQTEGRVLIDENRSSNANSSQALMQGFGIQSGYKNAKNQIIMLGSNDLFSKVVDSLPFLKVDYISKGSFKTRNLYKTTPIIIQTDYIAPEAYGVLFKIKLHSNGSYTISVDDKNLFSKFQINGRYGRPLQHNLFFLTVHNVNKYMGNTEMYFKFRTKESLVNDFISRFSTSYVTEGSSVLRINFVSDTPDRDIDFINKLCETFLADNLSRKNDAANKTIQFIDEQLKGVSKSLTTSESQMTNFRQSNKIVDVSSHTSDLLGKATKYDGQQAELKLREDYLTYLTKYLKTNLEDGAIVAPSSLGLSEPMLMKLVEQVNDLYNQRSDLTEANPYYAKFTKQIETSKLTILEVIKSMRASLEIEKSDFNKRLSVVNKQIEELPEKELEQIAIQRKYKMDDNYYTFFLQKRAESEILKASNTPDNDILDKARIVGVTNSDKRSKTTMVFLLFGLLIPTFIVILIELLNNTVHSTKDVEKNSVFPLIGAVRHTKSTDPLVVSKNPRSAYTEMFRIIRTRIEFIVQRKTNIIVMTTSTESGDGKTYFSINLASVYAMASKKTILVDMDIRKPSVNQRFNIVHPLGVTNYLVGQCALDEIILKLPKVDFDILPAGSIPPNPGELIRSEKLGKMFEELRTRYDFIIVDSSPIGMVTDAYSLAQHSDVNLFVVRNGKTNKTFFKKLCAQLKLDNIPQLYTVLNDVLDDESKYTKYKLYKYAYLFGFSYGYTSKKKKGDAEKYFHYYQDDTEI</sequence>
<evidence type="ECO:0000313" key="12">
    <source>
        <dbReference type="EMBL" id="ADQ78412.1"/>
    </source>
</evidence>
<dbReference type="GO" id="GO:0005524">
    <property type="term" value="F:ATP binding"/>
    <property type="evidence" value="ECO:0007669"/>
    <property type="project" value="UniProtKB-KW"/>
</dbReference>
<keyword evidence="6" id="KW-0418">Kinase</keyword>
<dbReference type="GO" id="GO:0042802">
    <property type="term" value="F:identical protein binding"/>
    <property type="evidence" value="ECO:0007669"/>
    <property type="project" value="UniProtKB-ARBA"/>
</dbReference>
<dbReference type="GO" id="GO:0004715">
    <property type="term" value="F:non-membrane spanning protein tyrosine kinase activity"/>
    <property type="evidence" value="ECO:0007669"/>
    <property type="project" value="UniProtKB-EC"/>
</dbReference>
<dbReference type="InterPro" id="IPR025669">
    <property type="entry name" value="AAA_dom"/>
</dbReference>
<dbReference type="CDD" id="cd05387">
    <property type="entry name" value="BY-kinase"/>
    <property type="match status" value="1"/>
</dbReference>
<dbReference type="SUPFAM" id="SSF52540">
    <property type="entry name" value="P-loop containing nucleoside triphosphate hydrolases"/>
    <property type="match status" value="1"/>
</dbReference>
<reference key="1">
    <citation type="submission" date="2010-11" db="EMBL/GenBank/DDBJ databases">
        <title>The complete genome of Paludibacter propionicigenes DSM 17365.</title>
        <authorList>
            <consortium name="US DOE Joint Genome Institute (JGI-PGF)"/>
            <person name="Lucas S."/>
            <person name="Copeland A."/>
            <person name="Lapidus A."/>
            <person name="Bruce D."/>
            <person name="Goodwin L."/>
            <person name="Pitluck S."/>
            <person name="Kyrpides N."/>
            <person name="Mavromatis K."/>
            <person name="Ivanova N."/>
            <person name="Munk A.C."/>
            <person name="Brettin T."/>
            <person name="Detter J.C."/>
            <person name="Han C."/>
            <person name="Tapia R."/>
            <person name="Land M."/>
            <person name="Hauser L."/>
            <person name="Markowitz V."/>
            <person name="Cheng J.-F."/>
            <person name="Hugenholtz P."/>
            <person name="Woyke T."/>
            <person name="Wu D."/>
            <person name="Gronow S."/>
            <person name="Wellnitz S."/>
            <person name="Brambilla E."/>
            <person name="Klenk H.-P."/>
            <person name="Eisen J.A."/>
        </authorList>
    </citation>
    <scope>NUCLEOTIDE SEQUENCE</scope>
    <source>
        <strain>WB4</strain>
    </source>
</reference>
<protein>
    <recommendedName>
        <fullName evidence="3">non-specific protein-tyrosine kinase</fullName>
        <ecNumber evidence="3">2.7.10.2</ecNumber>
    </recommendedName>
</protein>
<name>E4T131_PALPW</name>
<dbReference type="InterPro" id="IPR050445">
    <property type="entry name" value="Bact_polysacc_biosynth/exp"/>
</dbReference>
<evidence type="ECO:0000256" key="8">
    <source>
        <dbReference type="ARBA" id="ARBA00023137"/>
    </source>
</evidence>
<dbReference type="AlphaFoldDB" id="E4T131"/>
<dbReference type="GO" id="GO:0005886">
    <property type="term" value="C:plasma membrane"/>
    <property type="evidence" value="ECO:0007669"/>
    <property type="project" value="UniProtKB-ARBA"/>
</dbReference>
<dbReference type="FunFam" id="3.40.50.300:FF:000527">
    <property type="entry name" value="Tyrosine-protein kinase etk"/>
    <property type="match status" value="1"/>
</dbReference>
<dbReference type="KEGG" id="ppn:Palpr_0250"/>
<dbReference type="STRING" id="694427.Palpr_0250"/>
<evidence type="ECO:0000256" key="3">
    <source>
        <dbReference type="ARBA" id="ARBA00011903"/>
    </source>
</evidence>
<reference evidence="12 13" key="2">
    <citation type="journal article" date="2011" name="Stand. Genomic Sci.">
        <title>Complete genome sequence of Paludibacter propionicigenes type strain (WB4).</title>
        <authorList>
            <person name="Gronow S."/>
            <person name="Munk C."/>
            <person name="Lapidus A."/>
            <person name="Nolan M."/>
            <person name="Lucas S."/>
            <person name="Hammon N."/>
            <person name="Deshpande S."/>
            <person name="Cheng J.F."/>
            <person name="Tapia R."/>
            <person name="Han C."/>
            <person name="Goodwin L."/>
            <person name="Pitluck S."/>
            <person name="Liolios K."/>
            <person name="Ivanova N."/>
            <person name="Mavromatis K."/>
            <person name="Mikhailova N."/>
            <person name="Pati A."/>
            <person name="Chen A."/>
            <person name="Palaniappan K."/>
            <person name="Land M."/>
            <person name="Hauser L."/>
            <person name="Chang Y.J."/>
            <person name="Jeffries C.D."/>
            <person name="Brambilla E."/>
            <person name="Rohde M."/>
            <person name="Goker M."/>
            <person name="Detter J.C."/>
            <person name="Woyke T."/>
            <person name="Bristow J."/>
            <person name="Eisen J.A."/>
            <person name="Markowitz V."/>
            <person name="Hugenholtz P."/>
            <person name="Kyrpides N.C."/>
            <person name="Klenk H.P."/>
        </authorList>
    </citation>
    <scope>NUCLEOTIDE SEQUENCE [LARGE SCALE GENOMIC DNA]</scope>
    <source>
        <strain evidence="13">DSM 17365 / JCM 13257 / WB4</strain>
    </source>
</reference>
<dbReference type="HOGENOM" id="CLU_009912_6_0_10"/>
<accession>E4T131</accession>
<keyword evidence="10" id="KW-1133">Transmembrane helix</keyword>
<dbReference type="InterPro" id="IPR027417">
    <property type="entry name" value="P-loop_NTPase"/>
</dbReference>
<proteinExistence type="inferred from homology"/>
<dbReference type="Proteomes" id="UP000008718">
    <property type="component" value="Chromosome"/>
</dbReference>
<evidence type="ECO:0000256" key="6">
    <source>
        <dbReference type="ARBA" id="ARBA00022777"/>
    </source>
</evidence>
<dbReference type="RefSeq" id="WP_013443781.1">
    <property type="nucleotide sequence ID" value="NC_014734.1"/>
</dbReference>
<evidence type="ECO:0000256" key="9">
    <source>
        <dbReference type="ARBA" id="ARBA00051245"/>
    </source>
</evidence>
<organism evidence="12 13">
    <name type="scientific">Paludibacter propionicigenes (strain DSM 17365 / JCM 13257 / WB4)</name>
    <dbReference type="NCBI Taxonomy" id="694427"/>
    <lineage>
        <taxon>Bacteria</taxon>
        <taxon>Pseudomonadati</taxon>
        <taxon>Bacteroidota</taxon>
        <taxon>Bacteroidia</taxon>
        <taxon>Bacteroidales</taxon>
        <taxon>Paludibacteraceae</taxon>
        <taxon>Paludibacter</taxon>
    </lineage>
</organism>
<dbReference type="Gene3D" id="3.40.50.300">
    <property type="entry name" value="P-loop containing nucleotide triphosphate hydrolases"/>
    <property type="match status" value="1"/>
</dbReference>